<keyword evidence="1 4" id="KW-0238">DNA-binding</keyword>
<dbReference type="SMART" id="SM00850">
    <property type="entry name" value="LytTR"/>
    <property type="match status" value="1"/>
</dbReference>
<evidence type="ECO:0000256" key="2">
    <source>
        <dbReference type="PROSITE-ProRule" id="PRU00169"/>
    </source>
</evidence>
<dbReference type="GO" id="GO:0000976">
    <property type="term" value="F:transcription cis-regulatory region binding"/>
    <property type="evidence" value="ECO:0007669"/>
    <property type="project" value="TreeGrafter"/>
</dbReference>
<dbReference type="Pfam" id="PF04397">
    <property type="entry name" value="LytTR"/>
    <property type="match status" value="1"/>
</dbReference>
<evidence type="ECO:0000259" key="3">
    <source>
        <dbReference type="PROSITE" id="PS50110"/>
    </source>
</evidence>
<comment type="caution">
    <text evidence="4">The sequence shown here is derived from an EMBL/GenBank/DDBJ whole genome shotgun (WGS) entry which is preliminary data.</text>
</comment>
<keyword evidence="5" id="KW-1185">Reference proteome</keyword>
<dbReference type="SUPFAM" id="SSF52172">
    <property type="entry name" value="CheY-like"/>
    <property type="match status" value="1"/>
</dbReference>
<dbReference type="AlphaFoldDB" id="A0A3D8L300"/>
<name>A0A3D8L300_9BACT</name>
<dbReference type="PANTHER" id="PTHR48111">
    <property type="entry name" value="REGULATOR OF RPOS"/>
    <property type="match status" value="1"/>
</dbReference>
<accession>A0A3D8L300</accession>
<dbReference type="GO" id="GO:0032993">
    <property type="term" value="C:protein-DNA complex"/>
    <property type="evidence" value="ECO:0007669"/>
    <property type="project" value="TreeGrafter"/>
</dbReference>
<reference evidence="5" key="1">
    <citation type="submission" date="2018-08" db="EMBL/GenBank/DDBJ databases">
        <authorList>
            <person name="Liu Z.-W."/>
            <person name="Du Z.-J."/>
        </authorList>
    </citation>
    <scope>NUCLEOTIDE SEQUENCE [LARGE SCALE GENOMIC DNA]</scope>
    <source>
        <strain evidence="5">H4X</strain>
    </source>
</reference>
<dbReference type="Gene3D" id="2.40.50.1020">
    <property type="entry name" value="LytTr DNA-binding domain"/>
    <property type="match status" value="1"/>
</dbReference>
<protein>
    <submittedName>
        <fullName evidence="4">DNA-binding response regulator</fullName>
    </submittedName>
</protein>
<evidence type="ECO:0000256" key="1">
    <source>
        <dbReference type="ARBA" id="ARBA00023125"/>
    </source>
</evidence>
<dbReference type="Gene3D" id="3.40.50.2300">
    <property type="match status" value="1"/>
</dbReference>
<dbReference type="InterPro" id="IPR001789">
    <property type="entry name" value="Sig_transdc_resp-reg_receiver"/>
</dbReference>
<dbReference type="RefSeq" id="WP_115568082.1">
    <property type="nucleotide sequence ID" value="NZ_QRGR01000038.1"/>
</dbReference>
<dbReference type="InterPro" id="IPR011006">
    <property type="entry name" value="CheY-like_superfamily"/>
</dbReference>
<feature type="modified residue" description="4-aspartylphosphate" evidence="2">
    <location>
        <position position="55"/>
    </location>
</feature>
<dbReference type="Proteomes" id="UP000256708">
    <property type="component" value="Unassembled WGS sequence"/>
</dbReference>
<dbReference type="InterPro" id="IPR039420">
    <property type="entry name" value="WalR-like"/>
</dbReference>
<evidence type="ECO:0000313" key="4">
    <source>
        <dbReference type="EMBL" id="RDV11798.1"/>
    </source>
</evidence>
<dbReference type="GO" id="GO:0000156">
    <property type="term" value="F:phosphorelay response regulator activity"/>
    <property type="evidence" value="ECO:0007669"/>
    <property type="project" value="TreeGrafter"/>
</dbReference>
<feature type="domain" description="Response regulatory" evidence="3">
    <location>
        <begin position="2"/>
        <end position="115"/>
    </location>
</feature>
<dbReference type="OrthoDB" id="646623at2"/>
<organism evidence="4 5">
    <name type="scientific">Pontibacter diazotrophicus</name>
    <dbReference type="NCBI Taxonomy" id="1400979"/>
    <lineage>
        <taxon>Bacteria</taxon>
        <taxon>Pseudomonadati</taxon>
        <taxon>Bacteroidota</taxon>
        <taxon>Cytophagia</taxon>
        <taxon>Cytophagales</taxon>
        <taxon>Hymenobacteraceae</taxon>
        <taxon>Pontibacter</taxon>
    </lineage>
</organism>
<dbReference type="PROSITE" id="PS50110">
    <property type="entry name" value="RESPONSE_REGULATORY"/>
    <property type="match status" value="1"/>
</dbReference>
<dbReference type="EMBL" id="QRGR01000038">
    <property type="protein sequence ID" value="RDV11798.1"/>
    <property type="molecule type" value="Genomic_DNA"/>
</dbReference>
<dbReference type="Pfam" id="PF00072">
    <property type="entry name" value="Response_reg"/>
    <property type="match status" value="1"/>
</dbReference>
<dbReference type="PANTHER" id="PTHR48111:SF69">
    <property type="entry name" value="RESPONSE REGULATOR RECEIVER"/>
    <property type="match status" value="1"/>
</dbReference>
<gene>
    <name evidence="4" type="ORF">DXT99_23720</name>
</gene>
<dbReference type="InterPro" id="IPR007492">
    <property type="entry name" value="LytTR_DNA-bd_dom"/>
</dbReference>
<dbReference type="GO" id="GO:0006355">
    <property type="term" value="P:regulation of DNA-templated transcription"/>
    <property type="evidence" value="ECO:0007669"/>
    <property type="project" value="TreeGrafter"/>
</dbReference>
<proteinExistence type="predicted"/>
<evidence type="ECO:0000313" key="5">
    <source>
        <dbReference type="Proteomes" id="UP000256708"/>
    </source>
</evidence>
<sequence>MKVVIIEDEPLTAEDLADTLLQVDSSIQIEAVLPSVKKAVAYFKEGAFPDLIFSDIQLGDGLSFEIFKAVPISAPVVFCTAYNEYALDAFNANGIDYVLKPFTRDSIENTLHKYRQLQKSLTKTETSYEGLFELLERRLAPKRSSILVYQRDKIIPLPTADIALCYVENQLTRAVCFDQKSFVVNHTLDELESMLGPDFFRANRQHLVHKKAVREASHYFGRKLHVALTVPFEEDVIVSKTKSPVFLSWLAGR</sequence>
<dbReference type="GO" id="GO:0005829">
    <property type="term" value="C:cytosol"/>
    <property type="evidence" value="ECO:0007669"/>
    <property type="project" value="TreeGrafter"/>
</dbReference>
<dbReference type="SMART" id="SM00448">
    <property type="entry name" value="REC"/>
    <property type="match status" value="1"/>
</dbReference>
<keyword evidence="2" id="KW-0597">Phosphoprotein</keyword>